<keyword evidence="9" id="KW-1185">Reference proteome</keyword>
<comment type="caution">
    <text evidence="8">The sequence shown here is derived from an EMBL/GenBank/DDBJ whole genome shotgun (WGS) entry which is preliminary data.</text>
</comment>
<accession>A0A2T5JG72</accession>
<name>A0A2T5JG72_9SPHI</name>
<evidence type="ECO:0000313" key="8">
    <source>
        <dbReference type="EMBL" id="PTR01432.1"/>
    </source>
</evidence>
<protein>
    <submittedName>
        <fullName evidence="8">Putative outer membrane starch-binding protein</fullName>
    </submittedName>
</protein>
<organism evidence="8 9">
    <name type="scientific">Mucilaginibacter yixingensis</name>
    <dbReference type="NCBI Taxonomy" id="1295612"/>
    <lineage>
        <taxon>Bacteria</taxon>
        <taxon>Pseudomonadati</taxon>
        <taxon>Bacteroidota</taxon>
        <taxon>Sphingobacteriia</taxon>
        <taxon>Sphingobacteriales</taxon>
        <taxon>Sphingobacteriaceae</taxon>
        <taxon>Mucilaginibacter</taxon>
    </lineage>
</organism>
<dbReference type="SUPFAM" id="SSF48452">
    <property type="entry name" value="TPR-like"/>
    <property type="match status" value="1"/>
</dbReference>
<evidence type="ECO:0000256" key="3">
    <source>
        <dbReference type="ARBA" id="ARBA00022729"/>
    </source>
</evidence>
<feature type="domain" description="SusD-like N-terminal" evidence="7">
    <location>
        <begin position="135"/>
        <end position="269"/>
    </location>
</feature>
<evidence type="ECO:0000259" key="7">
    <source>
        <dbReference type="Pfam" id="PF14322"/>
    </source>
</evidence>
<evidence type="ECO:0000256" key="2">
    <source>
        <dbReference type="ARBA" id="ARBA00006275"/>
    </source>
</evidence>
<evidence type="ECO:0000256" key="4">
    <source>
        <dbReference type="ARBA" id="ARBA00023136"/>
    </source>
</evidence>
<dbReference type="GO" id="GO:0009279">
    <property type="term" value="C:cell outer membrane"/>
    <property type="evidence" value="ECO:0007669"/>
    <property type="project" value="UniProtKB-SubCell"/>
</dbReference>
<sequence length="537" mass="61329">MRSPRCRAHLPLVLPPDFKKAFEMKNFRKYRYLLLLPMFVAAMCSSSCKKWLDVRPQDGLIKQDYWQTKEQLDAAVMGCYGSLLAGSTIPLSKYLFIWGELRGDMVAARFEPDTEEGEAALGVQLRDELSMIRSDIAATNTFTNWEAVYKTINYCNTVIKFAPDVLQTDKTLTQQQLNAYLAEVRGLRGLMYFYLLRVFKEVPLKLDPTATDKDITALAKSTEAQVYAQVISDLKYAAENALPVYQTIAEDKGRVNQYTAYAALADAYLWMDDYANCIAACNKVIQSNKYFIFPAGTYQDDWYRNVFFNGNSVEGIFEFQFDAQKQNPFYNMFNSEFMARDWVVQGGLYGIDLVNNTKDIRGNGTSMSEATGSILKYLGKTNTTSDTHWFVYRYADVLLMKAEALAWLQPGNVANGTEAVAIVNQLRTNRSALNVVMDKVIEQPDPSLSDKVAAFVFDERGRELAFEGKRWFDILRNAKRNNYANEKMLLDIVSASAPPSKQQTVINKYKDHRSHYLPIYYYELQTNKSLVQNSFYN</sequence>
<dbReference type="EMBL" id="QAOQ01000001">
    <property type="protein sequence ID" value="PTR01432.1"/>
    <property type="molecule type" value="Genomic_DNA"/>
</dbReference>
<dbReference type="Gene3D" id="1.25.40.390">
    <property type="match status" value="1"/>
</dbReference>
<evidence type="ECO:0000256" key="5">
    <source>
        <dbReference type="ARBA" id="ARBA00023237"/>
    </source>
</evidence>
<dbReference type="InterPro" id="IPR033985">
    <property type="entry name" value="SusD-like_N"/>
</dbReference>
<dbReference type="Pfam" id="PF14322">
    <property type="entry name" value="SusD-like_3"/>
    <property type="match status" value="1"/>
</dbReference>
<proteinExistence type="inferred from homology"/>
<gene>
    <name evidence="8" type="ORF">C8P68_101666</name>
</gene>
<evidence type="ECO:0000256" key="1">
    <source>
        <dbReference type="ARBA" id="ARBA00004442"/>
    </source>
</evidence>
<keyword evidence="5" id="KW-0998">Cell outer membrane</keyword>
<evidence type="ECO:0000259" key="6">
    <source>
        <dbReference type="Pfam" id="PF07980"/>
    </source>
</evidence>
<keyword evidence="3" id="KW-0732">Signal</keyword>
<dbReference type="AlphaFoldDB" id="A0A2T5JG72"/>
<dbReference type="InterPro" id="IPR012944">
    <property type="entry name" value="SusD_RagB_dom"/>
</dbReference>
<comment type="subcellular location">
    <subcellularLocation>
        <location evidence="1">Cell outer membrane</location>
    </subcellularLocation>
</comment>
<keyword evidence="4" id="KW-0472">Membrane</keyword>
<feature type="domain" description="RagB/SusD" evidence="6">
    <location>
        <begin position="379"/>
        <end position="536"/>
    </location>
</feature>
<dbReference type="Proteomes" id="UP000244168">
    <property type="component" value="Unassembled WGS sequence"/>
</dbReference>
<comment type="similarity">
    <text evidence="2">Belongs to the SusD family.</text>
</comment>
<dbReference type="Pfam" id="PF07980">
    <property type="entry name" value="SusD_RagB"/>
    <property type="match status" value="1"/>
</dbReference>
<evidence type="ECO:0000313" key="9">
    <source>
        <dbReference type="Proteomes" id="UP000244168"/>
    </source>
</evidence>
<dbReference type="CDD" id="cd08977">
    <property type="entry name" value="SusD"/>
    <property type="match status" value="1"/>
</dbReference>
<reference evidence="8 9" key="1">
    <citation type="submission" date="2018-04" db="EMBL/GenBank/DDBJ databases">
        <title>Genomic Encyclopedia of Archaeal and Bacterial Type Strains, Phase II (KMG-II): from individual species to whole genera.</title>
        <authorList>
            <person name="Goeker M."/>
        </authorList>
    </citation>
    <scope>NUCLEOTIDE SEQUENCE [LARGE SCALE GENOMIC DNA]</scope>
    <source>
        <strain evidence="8 9">DSM 26809</strain>
    </source>
</reference>
<dbReference type="InterPro" id="IPR011990">
    <property type="entry name" value="TPR-like_helical_dom_sf"/>
</dbReference>